<evidence type="ECO:0000259" key="3">
    <source>
        <dbReference type="Pfam" id="PF16363"/>
    </source>
</evidence>
<dbReference type="SUPFAM" id="SSF51735">
    <property type="entry name" value="NAD(P)-binding Rossmann-fold domains"/>
    <property type="match status" value="1"/>
</dbReference>
<comment type="caution">
    <text evidence="4">The sequence shown here is derived from an EMBL/GenBank/DDBJ whole genome shotgun (WGS) entry which is preliminary data.</text>
</comment>
<dbReference type="InterPro" id="IPR016040">
    <property type="entry name" value="NAD(P)-bd_dom"/>
</dbReference>
<name>A0A2S9TCY2_9BACT</name>
<dbReference type="InterPro" id="IPR036291">
    <property type="entry name" value="NAD(P)-bd_dom_sf"/>
</dbReference>
<comment type="similarity">
    <text evidence="1">Belongs to the NAD(P)-dependent epimerase/dehydratase family.</text>
</comment>
<evidence type="ECO:0000313" key="4">
    <source>
        <dbReference type="EMBL" id="PRM96701.1"/>
    </source>
</evidence>
<sequence>MGFIGLSLTKKLHNLDYHITIIDIEDNNKKNKPYLELQNVDFIKIDVTDKSKVNELLEFHDFDGIIHLAAVSRVVVAQNNPKKCIDININGTKTLLECLEKSTSKKNPWLIFASSREVYGEPIKLPVKETFEKNYVNIYGKSKLEGENLFSNYAKKNNNNCLVLRFANVYGNEFDIFDRVIPRFIKAIAFEEQLQIEGGGQIIDFTHIDDTVNTIYKAIKYIKDKQNVIDDFHILPGIGWSLNDLIKYIENILGKDAKVKINTKRNYDVEKFIGDPTKIKTILKSEKFMSLEEGLKKSIPNYLKAMK</sequence>
<dbReference type="EMBL" id="NXGI01000017">
    <property type="protein sequence ID" value="PRM96701.1"/>
    <property type="molecule type" value="Genomic_DNA"/>
</dbReference>
<evidence type="ECO:0000313" key="5">
    <source>
        <dbReference type="Proteomes" id="UP000239151"/>
    </source>
</evidence>
<protein>
    <recommendedName>
        <fullName evidence="2">UDP-glucose 4-epimerase</fullName>
    </recommendedName>
</protein>
<organism evidence="4 5">
    <name type="scientific">Aliarcobacter cryaerophilus</name>
    <dbReference type="NCBI Taxonomy" id="28198"/>
    <lineage>
        <taxon>Bacteria</taxon>
        <taxon>Pseudomonadati</taxon>
        <taxon>Campylobacterota</taxon>
        <taxon>Epsilonproteobacteria</taxon>
        <taxon>Campylobacterales</taxon>
        <taxon>Arcobacteraceae</taxon>
        <taxon>Aliarcobacter</taxon>
    </lineage>
</organism>
<feature type="domain" description="NAD(P)-binding" evidence="3">
    <location>
        <begin position="2"/>
        <end position="297"/>
    </location>
</feature>
<dbReference type="Proteomes" id="UP000239151">
    <property type="component" value="Unassembled WGS sequence"/>
</dbReference>
<accession>A0A2S9TCY2</accession>
<proteinExistence type="inferred from homology"/>
<reference evidence="4 5" key="1">
    <citation type="submission" date="2017-09" db="EMBL/GenBank/DDBJ databases">
        <title>Reassesment of A. cryaerophilus.</title>
        <authorList>
            <person name="Perez-Cataluna A."/>
            <person name="Collado L."/>
            <person name="Salgado O."/>
            <person name="Lefinanco V."/>
            <person name="Figueras M.J."/>
        </authorList>
    </citation>
    <scope>NUCLEOTIDE SEQUENCE [LARGE SCALE GENOMIC DNA]</scope>
    <source>
        <strain evidence="4 5">LMG 9065</strain>
    </source>
</reference>
<gene>
    <name evidence="4" type="ORF">CJ670_08015</name>
</gene>
<dbReference type="Pfam" id="PF16363">
    <property type="entry name" value="GDP_Man_Dehyd"/>
    <property type="match status" value="1"/>
</dbReference>
<evidence type="ECO:0000256" key="2">
    <source>
        <dbReference type="ARBA" id="ARBA00018569"/>
    </source>
</evidence>
<dbReference type="PANTHER" id="PTHR43725">
    <property type="entry name" value="UDP-GLUCOSE 4-EPIMERASE"/>
    <property type="match status" value="1"/>
</dbReference>
<dbReference type="Gene3D" id="3.40.50.720">
    <property type="entry name" value="NAD(P)-binding Rossmann-like Domain"/>
    <property type="match status" value="1"/>
</dbReference>
<evidence type="ECO:0000256" key="1">
    <source>
        <dbReference type="ARBA" id="ARBA00007637"/>
    </source>
</evidence>
<dbReference type="PANTHER" id="PTHR43725:SF53">
    <property type="entry name" value="UDP-ARABINOSE 4-EPIMERASE 1"/>
    <property type="match status" value="1"/>
</dbReference>
<dbReference type="AlphaFoldDB" id="A0A2S9TCY2"/>